<organism evidence="3">
    <name type="scientific">Tolypothrix bouteillei VB521301</name>
    <dbReference type="NCBI Taxonomy" id="1479485"/>
    <lineage>
        <taxon>Bacteria</taxon>
        <taxon>Bacillati</taxon>
        <taxon>Cyanobacteriota</taxon>
        <taxon>Cyanophyceae</taxon>
        <taxon>Nostocales</taxon>
        <taxon>Tolypothrichaceae</taxon>
        <taxon>Tolypothrix</taxon>
    </lineage>
</organism>
<name>A0A0C1N588_9CYAN</name>
<gene>
    <name evidence="3" type="ORF">DA73_0226335</name>
    <name evidence="2" type="ORF">DA73_0400003580</name>
</gene>
<reference evidence="2" key="2">
    <citation type="submission" date="2019-11" db="EMBL/GenBank/DDBJ databases">
        <title>Improved Assembly of Tolypothrix boutellei genome.</title>
        <authorList>
            <person name="Sarangi A.N."/>
            <person name="Mukherjee M."/>
            <person name="Ghosh S."/>
            <person name="Singh D."/>
            <person name="Das A."/>
            <person name="Kant S."/>
            <person name="Prusty A."/>
            <person name="Tripathy S."/>
        </authorList>
    </citation>
    <scope>NUCLEOTIDE SEQUENCE</scope>
    <source>
        <strain evidence="2">VB521301</strain>
    </source>
</reference>
<accession>A0A0C1N588</accession>
<evidence type="ECO:0000256" key="1">
    <source>
        <dbReference type="SAM" id="Coils"/>
    </source>
</evidence>
<reference evidence="3" key="1">
    <citation type="journal article" date="2015" name="Genome Announc.">
        <title>Draft Genome Sequence of Tolypothrix boutellei Strain VB521301.</title>
        <authorList>
            <person name="Chandrababunaidu M.M."/>
            <person name="Singh D."/>
            <person name="Sen D."/>
            <person name="Bhan S."/>
            <person name="Das S."/>
            <person name="Gupta A."/>
            <person name="Adhikary S.P."/>
            <person name="Tripathy S."/>
        </authorList>
    </citation>
    <scope>NUCLEOTIDE SEQUENCE</scope>
    <source>
        <strain evidence="3">VB521301</strain>
    </source>
</reference>
<protein>
    <submittedName>
        <fullName evidence="3">Uncharacterized protein</fullName>
    </submittedName>
</protein>
<keyword evidence="1" id="KW-0175">Coiled coil</keyword>
<feature type="coiled-coil region" evidence="1">
    <location>
        <begin position="81"/>
        <end position="115"/>
    </location>
</feature>
<sequence>MAKIERESINFKLPKTLTKVLREKARELDTTATDLVIQGLEHVLDLAPSTDNGIDTRLHQIEVELKRLAVCTENSVYSATEAVSSQRLSQLEQQMKELTNRLSLIEEALVQMQSSSGSYSRRRSSGYSHYTQLTIELQPMLEENLAKRLAVTLATLRNQRETLSQKDFLSWSRSRDTNSMGWRYEQKDKLYYPVK</sequence>
<evidence type="ECO:0000313" key="2">
    <source>
        <dbReference type="EMBL" id="KAF3884656.1"/>
    </source>
</evidence>
<comment type="caution">
    <text evidence="3">The sequence shown here is derived from an EMBL/GenBank/DDBJ whole genome shotgun (WGS) entry which is preliminary data.</text>
</comment>
<dbReference type="AlphaFoldDB" id="A0A0C1N588"/>
<dbReference type="OrthoDB" id="518033at2"/>
<dbReference type="EMBL" id="JHEG02000054">
    <property type="protein sequence ID" value="KIE09812.1"/>
    <property type="molecule type" value="Genomic_DNA"/>
</dbReference>
<keyword evidence="4" id="KW-1185">Reference proteome</keyword>
<evidence type="ECO:0000313" key="3">
    <source>
        <dbReference type="EMBL" id="KIE09812.1"/>
    </source>
</evidence>
<evidence type="ECO:0000313" key="4">
    <source>
        <dbReference type="Proteomes" id="UP000029738"/>
    </source>
</evidence>
<dbReference type="EMBL" id="JHEG04000001">
    <property type="protein sequence ID" value="KAF3884656.1"/>
    <property type="molecule type" value="Genomic_DNA"/>
</dbReference>
<dbReference type="Proteomes" id="UP000029738">
    <property type="component" value="Unassembled WGS sequence"/>
</dbReference>
<proteinExistence type="predicted"/>
<dbReference type="RefSeq" id="WP_038086689.1">
    <property type="nucleotide sequence ID" value="NZ_JHEG04000001.1"/>
</dbReference>